<proteinExistence type="predicted"/>
<evidence type="ECO:0000313" key="2">
    <source>
        <dbReference type="Proteomes" id="UP001596084"/>
    </source>
</evidence>
<dbReference type="EMBL" id="JBHSMX010000004">
    <property type="protein sequence ID" value="MFC5519808.1"/>
    <property type="molecule type" value="Genomic_DNA"/>
</dbReference>
<dbReference type="RefSeq" id="WP_068834876.1">
    <property type="nucleotide sequence ID" value="NZ_JBHSMX010000004.1"/>
</dbReference>
<name>A0ABW0Q554_9BURK</name>
<gene>
    <name evidence="1" type="ORF">ACFPP7_02590</name>
</gene>
<keyword evidence="2" id="KW-1185">Reference proteome</keyword>
<protein>
    <submittedName>
        <fullName evidence="1">Uncharacterized protein</fullName>
    </submittedName>
</protein>
<comment type="caution">
    <text evidence="1">The sequence shown here is derived from an EMBL/GenBank/DDBJ whole genome shotgun (WGS) entry which is preliminary data.</text>
</comment>
<reference evidence="2" key="1">
    <citation type="journal article" date="2019" name="Int. J. Syst. Evol. Microbiol.">
        <title>The Global Catalogue of Microorganisms (GCM) 10K type strain sequencing project: providing services to taxonomists for standard genome sequencing and annotation.</title>
        <authorList>
            <consortium name="The Broad Institute Genomics Platform"/>
            <consortium name="The Broad Institute Genome Sequencing Center for Infectious Disease"/>
            <person name="Wu L."/>
            <person name="Ma J."/>
        </authorList>
    </citation>
    <scope>NUCLEOTIDE SEQUENCE [LARGE SCALE GENOMIC DNA]</scope>
    <source>
        <strain evidence="2">CGMCC 4.7277</strain>
    </source>
</reference>
<dbReference type="Proteomes" id="UP001596084">
    <property type="component" value="Unassembled WGS sequence"/>
</dbReference>
<accession>A0ABW0Q554</accession>
<evidence type="ECO:0000313" key="1">
    <source>
        <dbReference type="EMBL" id="MFC5519808.1"/>
    </source>
</evidence>
<sequence length="149" mass="16237">MDNIIVYVDDAAYALQMLQPMLPSGDTRSPTRWIVVGCAPRVTHRVSKWVTHSARESWRGKWAEKVFSQLLPLLQKEGDTVLTQLAQSTLCAQTESLIKTHGAARVLDARRPKFGQDLQPVTATQAQESHGLLGYAAALAGAGLLVATD</sequence>
<organism evidence="1 2">
    <name type="scientific">Polaromonas jejuensis</name>
    <dbReference type="NCBI Taxonomy" id="457502"/>
    <lineage>
        <taxon>Bacteria</taxon>
        <taxon>Pseudomonadati</taxon>
        <taxon>Pseudomonadota</taxon>
        <taxon>Betaproteobacteria</taxon>
        <taxon>Burkholderiales</taxon>
        <taxon>Comamonadaceae</taxon>
        <taxon>Polaromonas</taxon>
    </lineage>
</organism>